<feature type="domain" description="Carboxyltransferase" evidence="4">
    <location>
        <begin position="11"/>
        <end position="213"/>
    </location>
</feature>
<evidence type="ECO:0000259" key="4">
    <source>
        <dbReference type="SMART" id="SM00796"/>
    </source>
</evidence>
<dbReference type="SUPFAM" id="SSF160467">
    <property type="entry name" value="PH0987 N-terminal domain-like"/>
    <property type="match status" value="1"/>
</dbReference>
<keyword evidence="1" id="KW-0547">Nucleotide-binding</keyword>
<evidence type="ECO:0000256" key="3">
    <source>
        <dbReference type="ARBA" id="ARBA00022840"/>
    </source>
</evidence>
<protein>
    <submittedName>
        <fullName evidence="5">Putative Sporulation inhibitor kipI</fullName>
    </submittedName>
</protein>
<dbReference type="GO" id="GO:0005524">
    <property type="term" value="F:ATP binding"/>
    <property type="evidence" value="ECO:0007669"/>
    <property type="project" value="UniProtKB-KW"/>
</dbReference>
<dbReference type="InterPro" id="IPR010016">
    <property type="entry name" value="PxpB"/>
</dbReference>
<dbReference type="Pfam" id="PF02682">
    <property type="entry name" value="CT_C_D"/>
    <property type="match status" value="1"/>
</dbReference>
<accession>A0A2X0SGB7</accession>
<evidence type="ECO:0000256" key="2">
    <source>
        <dbReference type="ARBA" id="ARBA00022801"/>
    </source>
</evidence>
<gene>
    <name evidence="5" type="ORF">NITFAB_2034</name>
</gene>
<sequence>MPAKTAIPDTPGIFTCADNMLIVDYKGHPDPSSSVQQLYHYLIEHKPAYIQEIIAGIHTLAVILLAPSCNREGRSRGIDYLYMAISRSRRTVPARNRTVHLPICYARELAPDLDFIARHAQLETEEIILLHWQNTYQAQLLGFMPGFAYLKGLDLRLHTPRLEKPRQRVPKGSVAIAGEQCAVYPNSTPGGWNLIGATPLELFDPARTRKNLIGLGDTIIFEKISKPQFERLCKK</sequence>
<dbReference type="PANTHER" id="PTHR34698">
    <property type="entry name" value="5-OXOPROLINASE SUBUNIT B"/>
    <property type="match status" value="1"/>
</dbReference>
<organism evidence="5">
    <name type="scientific">Candidatus Nitrotoga fabula</name>
    <dbReference type="NCBI Taxonomy" id="2182327"/>
    <lineage>
        <taxon>Bacteria</taxon>
        <taxon>Pseudomonadati</taxon>
        <taxon>Pseudomonadota</taxon>
        <taxon>Betaproteobacteria</taxon>
        <taxon>Nitrosomonadales</taxon>
        <taxon>Gallionellaceae</taxon>
        <taxon>Candidatus Nitrotoga</taxon>
    </lineage>
</organism>
<dbReference type="InterPro" id="IPR003833">
    <property type="entry name" value="CT_C_D"/>
</dbReference>
<dbReference type="SUPFAM" id="SSF50891">
    <property type="entry name" value="Cyclophilin-like"/>
    <property type="match status" value="1"/>
</dbReference>
<dbReference type="PANTHER" id="PTHR34698:SF2">
    <property type="entry name" value="5-OXOPROLINASE SUBUNIT B"/>
    <property type="match status" value="1"/>
</dbReference>
<name>A0A2X0SGB7_9PROT</name>
<dbReference type="GO" id="GO:0016787">
    <property type="term" value="F:hydrolase activity"/>
    <property type="evidence" value="ECO:0007669"/>
    <property type="project" value="UniProtKB-KW"/>
</dbReference>
<dbReference type="InterPro" id="IPR029000">
    <property type="entry name" value="Cyclophilin-like_dom_sf"/>
</dbReference>
<evidence type="ECO:0000256" key="1">
    <source>
        <dbReference type="ARBA" id="ARBA00022741"/>
    </source>
</evidence>
<keyword evidence="2" id="KW-0378">Hydrolase</keyword>
<dbReference type="AlphaFoldDB" id="A0A2X0SGB7"/>
<dbReference type="NCBIfam" id="TIGR00370">
    <property type="entry name" value="5-oxoprolinase subunit PxpB"/>
    <property type="match status" value="1"/>
</dbReference>
<evidence type="ECO:0000313" key="5">
    <source>
        <dbReference type="EMBL" id="SPS06441.1"/>
    </source>
</evidence>
<reference evidence="5" key="1">
    <citation type="submission" date="2018-05" db="EMBL/GenBank/DDBJ databases">
        <authorList>
            <person name="Lanie J.A."/>
            <person name="Ng W.-L."/>
            <person name="Kazmierczak K.M."/>
            <person name="Andrzejewski T.M."/>
            <person name="Davidsen T.M."/>
            <person name="Wayne K.J."/>
            <person name="Tettelin H."/>
            <person name="Glass J.I."/>
            <person name="Rusch D."/>
            <person name="Podicherti R."/>
            <person name="Tsui H.-C.T."/>
            <person name="Winkler M.E."/>
        </authorList>
    </citation>
    <scope>NUCLEOTIDE SEQUENCE</scope>
    <source>
        <strain evidence="5">KNB</strain>
    </source>
</reference>
<dbReference type="Gene3D" id="2.40.100.10">
    <property type="entry name" value="Cyclophilin-like"/>
    <property type="match status" value="1"/>
</dbReference>
<proteinExistence type="predicted"/>
<dbReference type="EMBL" id="LS423452">
    <property type="protein sequence ID" value="SPS06441.1"/>
    <property type="molecule type" value="Genomic_DNA"/>
</dbReference>
<dbReference type="SMART" id="SM00796">
    <property type="entry name" value="AHS1"/>
    <property type="match status" value="1"/>
</dbReference>
<keyword evidence="3" id="KW-0067">ATP-binding</keyword>